<keyword evidence="3 8" id="KW-0805">Transcription regulation</keyword>
<keyword evidence="4 8" id="KW-0238">DNA-binding</keyword>
<feature type="domain" description="Transcription elongation factor GreA/GreB N-terminal" evidence="11">
    <location>
        <begin position="6"/>
        <end position="75"/>
    </location>
</feature>
<dbReference type="GO" id="GO:0006354">
    <property type="term" value="P:DNA-templated transcription elongation"/>
    <property type="evidence" value="ECO:0007669"/>
    <property type="project" value="TreeGrafter"/>
</dbReference>
<dbReference type="GO" id="GO:0003677">
    <property type="term" value="F:DNA binding"/>
    <property type="evidence" value="ECO:0007669"/>
    <property type="project" value="UniProtKB-UniRule"/>
</dbReference>
<dbReference type="GO" id="GO:0003746">
    <property type="term" value="F:translation elongation factor activity"/>
    <property type="evidence" value="ECO:0007669"/>
    <property type="project" value="UniProtKB-KW"/>
</dbReference>
<evidence type="ECO:0000256" key="2">
    <source>
        <dbReference type="ARBA" id="ARBA00013729"/>
    </source>
</evidence>
<dbReference type="InterPro" id="IPR036805">
    <property type="entry name" value="Tscrpt_elong_fac_GreA/B_N_sf"/>
</dbReference>
<dbReference type="SUPFAM" id="SSF54534">
    <property type="entry name" value="FKBP-like"/>
    <property type="match status" value="1"/>
</dbReference>
<dbReference type="EMBL" id="PVTE01000004">
    <property type="protein sequence ID" value="PRY42888.1"/>
    <property type="molecule type" value="Genomic_DNA"/>
</dbReference>
<dbReference type="HAMAP" id="MF_00105">
    <property type="entry name" value="GreA_GreB"/>
    <property type="match status" value="1"/>
</dbReference>
<gene>
    <name evidence="8" type="primary">greA</name>
    <name evidence="12" type="ORF">CLV58_10417</name>
</gene>
<evidence type="ECO:0000259" key="11">
    <source>
        <dbReference type="Pfam" id="PF03449"/>
    </source>
</evidence>
<dbReference type="InterPro" id="IPR023459">
    <property type="entry name" value="Tscrpt_elong_fac_GreA/B_fam"/>
</dbReference>
<dbReference type="InterPro" id="IPR036953">
    <property type="entry name" value="GreA/GreB_C_sf"/>
</dbReference>
<dbReference type="OrthoDB" id="9808774at2"/>
<dbReference type="PIRSF" id="PIRSF006092">
    <property type="entry name" value="GreA_GreB"/>
    <property type="match status" value="1"/>
</dbReference>
<dbReference type="Gene3D" id="1.10.287.180">
    <property type="entry name" value="Transcription elongation factor, GreA/GreB, N-terminal domain"/>
    <property type="match status" value="1"/>
</dbReference>
<evidence type="ECO:0000256" key="5">
    <source>
        <dbReference type="ARBA" id="ARBA00023163"/>
    </source>
</evidence>
<reference evidence="12 13" key="1">
    <citation type="submission" date="2018-03" db="EMBL/GenBank/DDBJ databases">
        <title>Genomic Encyclopedia of Archaeal and Bacterial Type Strains, Phase II (KMG-II): from individual species to whole genera.</title>
        <authorList>
            <person name="Goeker M."/>
        </authorList>
    </citation>
    <scope>NUCLEOTIDE SEQUENCE [LARGE SCALE GENOMIC DNA]</scope>
    <source>
        <strain evidence="12 13">DSM 28354</strain>
    </source>
</reference>
<keyword evidence="5 8" id="KW-0804">Transcription</keyword>
<dbReference type="InterPro" id="IPR028624">
    <property type="entry name" value="Tscrpt_elong_fac_GreA/B"/>
</dbReference>
<dbReference type="Pfam" id="PF01272">
    <property type="entry name" value="GreA_GreB"/>
    <property type="match status" value="1"/>
</dbReference>
<keyword evidence="12" id="KW-0251">Elongation factor</keyword>
<evidence type="ECO:0000313" key="13">
    <source>
        <dbReference type="Proteomes" id="UP000238375"/>
    </source>
</evidence>
<dbReference type="NCBIfam" id="TIGR01462">
    <property type="entry name" value="greA"/>
    <property type="match status" value="1"/>
</dbReference>
<dbReference type="InterPro" id="IPR001437">
    <property type="entry name" value="Tscrpt_elong_fac_GreA/B_C"/>
</dbReference>
<dbReference type="GO" id="GO:0070063">
    <property type="term" value="F:RNA polymerase binding"/>
    <property type="evidence" value="ECO:0007669"/>
    <property type="project" value="InterPro"/>
</dbReference>
<dbReference type="Pfam" id="PF03449">
    <property type="entry name" value="GreA_GreB_N"/>
    <property type="match status" value="1"/>
</dbReference>
<dbReference type="FunFam" id="3.10.50.30:FF:000001">
    <property type="entry name" value="Transcription elongation factor GreA"/>
    <property type="match status" value="1"/>
</dbReference>
<proteinExistence type="inferred from homology"/>
<dbReference type="PANTHER" id="PTHR30437">
    <property type="entry name" value="TRANSCRIPTION ELONGATION FACTOR GREA"/>
    <property type="match status" value="1"/>
</dbReference>
<evidence type="ECO:0000259" key="10">
    <source>
        <dbReference type="Pfam" id="PF01272"/>
    </source>
</evidence>
<dbReference type="NCBIfam" id="NF001261">
    <property type="entry name" value="PRK00226.1-2"/>
    <property type="match status" value="1"/>
</dbReference>
<dbReference type="FunFam" id="1.10.287.180:FF:000001">
    <property type="entry name" value="Transcription elongation factor GreA"/>
    <property type="match status" value="1"/>
</dbReference>
<dbReference type="PROSITE" id="PS00830">
    <property type="entry name" value="GREAB_2"/>
    <property type="match status" value="1"/>
</dbReference>
<dbReference type="NCBIfam" id="NF001263">
    <property type="entry name" value="PRK00226.1-4"/>
    <property type="match status" value="1"/>
</dbReference>
<dbReference type="PROSITE" id="PS00829">
    <property type="entry name" value="GREAB_1"/>
    <property type="match status" value="1"/>
</dbReference>
<name>A0A2T0TB54_9BACT</name>
<evidence type="ECO:0000256" key="6">
    <source>
        <dbReference type="ARBA" id="ARBA00024916"/>
    </source>
</evidence>
<dbReference type="InterPro" id="IPR022691">
    <property type="entry name" value="Tscrpt_elong_fac_GreA/B_N"/>
</dbReference>
<evidence type="ECO:0000313" key="12">
    <source>
        <dbReference type="EMBL" id="PRY42888.1"/>
    </source>
</evidence>
<dbReference type="Proteomes" id="UP000238375">
    <property type="component" value="Unassembled WGS sequence"/>
</dbReference>
<comment type="similarity">
    <text evidence="1 8 9">Belongs to the GreA/GreB family.</text>
</comment>
<dbReference type="InterPro" id="IPR006359">
    <property type="entry name" value="Tscrpt_elong_fac_GreA"/>
</dbReference>
<dbReference type="SUPFAM" id="SSF46557">
    <property type="entry name" value="GreA transcript cleavage protein, N-terminal domain"/>
    <property type="match status" value="1"/>
</dbReference>
<evidence type="ECO:0000256" key="7">
    <source>
        <dbReference type="ARBA" id="ARBA00030776"/>
    </source>
</evidence>
<evidence type="ECO:0000256" key="8">
    <source>
        <dbReference type="HAMAP-Rule" id="MF_00105"/>
    </source>
</evidence>
<organism evidence="12 13">
    <name type="scientific">Spirosoma oryzae</name>
    <dbReference type="NCBI Taxonomy" id="1469603"/>
    <lineage>
        <taxon>Bacteria</taxon>
        <taxon>Pseudomonadati</taxon>
        <taxon>Bacteroidota</taxon>
        <taxon>Cytophagia</taxon>
        <taxon>Cytophagales</taxon>
        <taxon>Cytophagaceae</taxon>
        <taxon>Spirosoma</taxon>
    </lineage>
</organism>
<dbReference type="AlphaFoldDB" id="A0A2T0TB54"/>
<accession>A0A2T0TB54</accession>
<dbReference type="InterPro" id="IPR018151">
    <property type="entry name" value="TF_GreA/GreB_CS"/>
</dbReference>
<protein>
    <recommendedName>
        <fullName evidence="2 8">Transcription elongation factor GreA</fullName>
    </recommendedName>
    <alternativeName>
        <fullName evidence="7 8">Transcript cleavage factor GreA</fullName>
    </alternativeName>
</protein>
<evidence type="ECO:0000256" key="3">
    <source>
        <dbReference type="ARBA" id="ARBA00023015"/>
    </source>
</evidence>
<evidence type="ECO:0000256" key="9">
    <source>
        <dbReference type="RuleBase" id="RU000556"/>
    </source>
</evidence>
<comment type="function">
    <text evidence="6 8 9">Necessary for efficient RNA polymerase transcription elongation past template-encoded arresting sites. The arresting sites in DNA have the property of trapping a certain fraction of elongating RNA polymerases that pass through, resulting in locked ternary complexes. Cleavage of the nascent transcript by cleavage factors such as GreA or GreB allows the resumption of elongation from the new 3'terminus. GreA releases sequences of 2 to 3 nucleotides.</text>
</comment>
<dbReference type="PANTHER" id="PTHR30437:SF4">
    <property type="entry name" value="TRANSCRIPTION ELONGATION FACTOR GREA"/>
    <property type="match status" value="1"/>
</dbReference>
<keyword evidence="12" id="KW-0648">Protein biosynthesis</keyword>
<keyword evidence="13" id="KW-1185">Reference proteome</keyword>
<dbReference type="Gene3D" id="3.10.50.30">
    <property type="entry name" value="Transcription elongation factor, GreA/GreB, C-terminal domain"/>
    <property type="match status" value="1"/>
</dbReference>
<evidence type="ECO:0000256" key="4">
    <source>
        <dbReference type="ARBA" id="ARBA00023125"/>
    </source>
</evidence>
<dbReference type="GO" id="GO:0032784">
    <property type="term" value="P:regulation of DNA-templated transcription elongation"/>
    <property type="evidence" value="ECO:0007669"/>
    <property type="project" value="UniProtKB-UniRule"/>
</dbReference>
<feature type="domain" description="Transcription elongation factor GreA/GreB C-terminal" evidence="10">
    <location>
        <begin position="83"/>
        <end position="156"/>
    </location>
</feature>
<evidence type="ECO:0000256" key="1">
    <source>
        <dbReference type="ARBA" id="ARBA00008213"/>
    </source>
</evidence>
<dbReference type="RefSeq" id="WP_106136765.1">
    <property type="nucleotide sequence ID" value="NZ_PVTE01000004.1"/>
</dbReference>
<comment type="caution">
    <text evidence="12">The sequence shown here is derived from an EMBL/GenBank/DDBJ whole genome shotgun (WGS) entry which is preliminary data.</text>
</comment>
<sequence>MGKISYYTEEGLNRLKTELNELKTKGRAAIAHQIAEARDKGDLSENAEYDAAKDAQGLHELKISKLEEVVANARILDESTIDTSQVSVLSKVKIRNKKNGAEMTYTLVSEEEADLKTGRISVSSPIGKGLLGKRVGDMAEIKVPAGMLEFDVIDISR</sequence>